<evidence type="ECO:0000313" key="11">
    <source>
        <dbReference type="EMBL" id="KAA8499026.1"/>
    </source>
</evidence>
<dbReference type="PROSITE" id="PS50082">
    <property type="entry name" value="WD_REPEATS_2"/>
    <property type="match status" value="1"/>
</dbReference>
<evidence type="ECO:0000256" key="9">
    <source>
        <dbReference type="SAM" id="MobiDB-lite"/>
    </source>
</evidence>
<dbReference type="SUPFAM" id="SSF82171">
    <property type="entry name" value="DPP6 N-terminal domain-like"/>
    <property type="match status" value="1"/>
</dbReference>
<proteinExistence type="predicted"/>
<dbReference type="InterPro" id="IPR011047">
    <property type="entry name" value="Quinoprotein_ADH-like_sf"/>
</dbReference>
<feature type="repeat" description="WD" evidence="8">
    <location>
        <begin position="70"/>
        <end position="101"/>
    </location>
</feature>
<dbReference type="PANTHER" id="PTHR44215:SF1">
    <property type="entry name" value="WD REPEAT-CONTAINING PROTEIN 75"/>
    <property type="match status" value="1"/>
</dbReference>
<evidence type="ECO:0000256" key="2">
    <source>
        <dbReference type="ARBA" id="ARBA00022517"/>
    </source>
</evidence>
<name>A0A5J4Z5S0_PORPP</name>
<dbReference type="SUPFAM" id="SSF50998">
    <property type="entry name" value="Quinoprotein alcohol dehydrogenase-like"/>
    <property type="match status" value="1"/>
</dbReference>
<dbReference type="Gene3D" id="2.130.10.10">
    <property type="entry name" value="YVTN repeat-like/Quinoprotein amine dehydrogenase"/>
    <property type="match status" value="2"/>
</dbReference>
<keyword evidence="6" id="KW-0804">Transcription</keyword>
<protein>
    <submittedName>
        <fullName evidence="11">WD repeat-containing protein 75</fullName>
    </submittedName>
</protein>
<dbReference type="GO" id="GO:0045943">
    <property type="term" value="P:positive regulation of transcription by RNA polymerase I"/>
    <property type="evidence" value="ECO:0007669"/>
    <property type="project" value="InterPro"/>
</dbReference>
<keyword evidence="4 8" id="KW-0853">WD repeat</keyword>
<dbReference type="AlphaFoldDB" id="A0A5J4Z5S0"/>
<feature type="domain" description="WD repeat-containing protein 75 second beta-propeller" evidence="10">
    <location>
        <begin position="655"/>
        <end position="765"/>
    </location>
</feature>
<dbReference type="GO" id="GO:0006364">
    <property type="term" value="P:rRNA processing"/>
    <property type="evidence" value="ECO:0007669"/>
    <property type="project" value="UniProtKB-KW"/>
</dbReference>
<dbReference type="Pfam" id="PF23769">
    <property type="entry name" value="Beta-prop_WDR75_2nd"/>
    <property type="match status" value="1"/>
</dbReference>
<evidence type="ECO:0000256" key="7">
    <source>
        <dbReference type="ARBA" id="ARBA00023242"/>
    </source>
</evidence>
<dbReference type="InterPro" id="IPR001680">
    <property type="entry name" value="WD40_rpt"/>
</dbReference>
<evidence type="ECO:0000259" key="10">
    <source>
        <dbReference type="Pfam" id="PF23769"/>
    </source>
</evidence>
<dbReference type="GO" id="GO:0032040">
    <property type="term" value="C:small-subunit processome"/>
    <property type="evidence" value="ECO:0007669"/>
    <property type="project" value="InterPro"/>
</dbReference>
<gene>
    <name evidence="11" type="ORF">FVE85_6611</name>
</gene>
<evidence type="ECO:0000256" key="1">
    <source>
        <dbReference type="ARBA" id="ARBA00004604"/>
    </source>
</evidence>
<dbReference type="InterPro" id="IPR053826">
    <property type="entry name" value="WDR75"/>
</dbReference>
<dbReference type="OrthoDB" id="4096at2759"/>
<sequence length="1116" mass="119741">MVKQSPAEARMEWLGGGVFRDVAPVWLMGGRVLVVSCGRHLKVYRLVRDLDDAQHSAATEGYKLLYVGRVLAHDRSISAMAAMGRARVVTASVDGTLRIWDASDPVQLECERIFDLGNAVVSLTAAPSSTLGPTPAPLNTNATYAVTAASQLFRISFSPERPDVPVLEKVLGNLNAHRLEFADDKEKGVLGRAPALADVPRIQVPQQSQPEHHAAQGHLHSVAKPVKCRSVAAMQVALPSSSVCTRCEVVWIARHKVLYGVFLYWTHGDISEGASAGADGRVRRAIPLPRKPVIRTEVYTLIHGEHIHALALRQSDGSVAISDATGAIYMFPNLTERARLHLEQKRSGSDRAHVTLAEQKHAVPHARMHWHASAVCTLGFDDDERANSDAALTADADMLMVSGASLLFSGGDEGVLVEWDVAENGLGLSETHAPRKRFLPRLGGRLLALKPSPDRTLLCTVSADNVIRLIQLAEQKVCAQVFGFRGAMPSEDIVDGTGASYTRDRARHATCSKCQSSACVDLVGDPSWRGVVFVRSSGGAGSVQVYDTVRDAQVSQMNVAMTNQTHSVVAGSGGGISQTFSAFVAHFQVGADHAASIDRRCSRSLRRTDAVHWLVRGGESSHAANAETEPHWFHSDCLKFWTRKRVGSASYGSEDALSLICRVDHPHGDAAVNSLALNRQGDLAVTTSAEDRSFRVWAYMHENQQSGQPQVQWQCVYVGQYQNLACQHAAFSADSSLLCVAFENVLGFWSITVLDEATSIDQDPSAGGKRLSFQCEFVRALAHAGPRAWIRSVGFAGGNAGASTKVVCVTGDDLQVWNVIGWNLFWGCSLRLAHSSVNDGQLMVCDPSSSRFAVVISLIDEKARINLKAKGNGAQFLRHAVAVYSAASAVPVAVHALPPGTAVRSMLFSRCTGGSSTLPSVLVLTSDLELYRLVSPGECALGMLHRENGKMEAPEQGTVSRAASALSHFAFVAPGAEKSMGHFEGASMPNWSPAQSSAPAKLISLLDGPTHVLPNPQELMPEFLAALFGVFEGPHAGADAEAQARFRYDGSASGGLKNGTPEAASSSENVGAQEKKEQRGSLQRAEAELDEDAYSDVDVERIASDFAAYTARISGK</sequence>
<dbReference type="SMART" id="SM00320">
    <property type="entry name" value="WD40"/>
    <property type="match status" value="7"/>
</dbReference>
<evidence type="ECO:0000256" key="5">
    <source>
        <dbReference type="ARBA" id="ARBA00022737"/>
    </source>
</evidence>
<dbReference type="Proteomes" id="UP000324585">
    <property type="component" value="Unassembled WGS sequence"/>
</dbReference>
<evidence type="ECO:0000256" key="4">
    <source>
        <dbReference type="ARBA" id="ARBA00022574"/>
    </source>
</evidence>
<keyword evidence="7" id="KW-0539">Nucleus</keyword>
<dbReference type="GO" id="GO:2000234">
    <property type="term" value="P:positive regulation of rRNA processing"/>
    <property type="evidence" value="ECO:0007669"/>
    <property type="project" value="TreeGrafter"/>
</dbReference>
<dbReference type="PANTHER" id="PTHR44215">
    <property type="entry name" value="WD REPEAT-CONTAINING PROTEIN 75"/>
    <property type="match status" value="1"/>
</dbReference>
<dbReference type="InterPro" id="IPR057644">
    <property type="entry name" value="Beta-prop_WDR75_2nd"/>
</dbReference>
<evidence type="ECO:0000313" key="12">
    <source>
        <dbReference type="Proteomes" id="UP000324585"/>
    </source>
</evidence>
<accession>A0A5J4Z5S0</accession>
<comment type="caution">
    <text evidence="11">The sequence shown here is derived from an EMBL/GenBank/DDBJ whole genome shotgun (WGS) entry which is preliminary data.</text>
</comment>
<dbReference type="EMBL" id="VRMN01000001">
    <property type="protein sequence ID" value="KAA8499026.1"/>
    <property type="molecule type" value="Genomic_DNA"/>
</dbReference>
<evidence type="ECO:0000256" key="6">
    <source>
        <dbReference type="ARBA" id="ARBA00023163"/>
    </source>
</evidence>
<keyword evidence="3" id="KW-0698">rRNA processing</keyword>
<comment type="subcellular location">
    <subcellularLocation>
        <location evidence="1">Nucleus</location>
        <location evidence="1">Nucleolus</location>
    </subcellularLocation>
</comment>
<dbReference type="Pfam" id="PF00400">
    <property type="entry name" value="WD40"/>
    <property type="match status" value="1"/>
</dbReference>
<keyword evidence="5" id="KW-0677">Repeat</keyword>
<dbReference type="GO" id="GO:0003723">
    <property type="term" value="F:RNA binding"/>
    <property type="evidence" value="ECO:0007669"/>
    <property type="project" value="InterPro"/>
</dbReference>
<keyword evidence="12" id="KW-1185">Reference proteome</keyword>
<reference evidence="12" key="1">
    <citation type="journal article" date="2019" name="Nat. Commun.">
        <title>Expansion of phycobilisome linker gene families in mesophilic red algae.</title>
        <authorList>
            <person name="Lee J."/>
            <person name="Kim D."/>
            <person name="Bhattacharya D."/>
            <person name="Yoon H.S."/>
        </authorList>
    </citation>
    <scope>NUCLEOTIDE SEQUENCE [LARGE SCALE GENOMIC DNA]</scope>
    <source>
        <strain evidence="12">CCMP 1328</strain>
    </source>
</reference>
<dbReference type="InterPro" id="IPR015943">
    <property type="entry name" value="WD40/YVTN_repeat-like_dom_sf"/>
</dbReference>
<feature type="region of interest" description="Disordered" evidence="9">
    <location>
        <begin position="1052"/>
        <end position="1093"/>
    </location>
</feature>
<organism evidence="11 12">
    <name type="scientific">Porphyridium purpureum</name>
    <name type="common">Red alga</name>
    <name type="synonym">Porphyridium cruentum</name>
    <dbReference type="NCBI Taxonomy" id="35688"/>
    <lineage>
        <taxon>Eukaryota</taxon>
        <taxon>Rhodophyta</taxon>
        <taxon>Bangiophyceae</taxon>
        <taxon>Porphyridiales</taxon>
        <taxon>Porphyridiaceae</taxon>
        <taxon>Porphyridium</taxon>
    </lineage>
</organism>
<keyword evidence="2" id="KW-0690">Ribosome biogenesis</keyword>
<evidence type="ECO:0000256" key="8">
    <source>
        <dbReference type="PROSITE-ProRule" id="PRU00221"/>
    </source>
</evidence>
<evidence type="ECO:0000256" key="3">
    <source>
        <dbReference type="ARBA" id="ARBA00022552"/>
    </source>
</evidence>